<feature type="transmembrane region" description="Helical" evidence="1">
    <location>
        <begin position="205"/>
        <end position="229"/>
    </location>
</feature>
<keyword evidence="1" id="KW-0472">Membrane</keyword>
<gene>
    <name evidence="3" type="ORF">CYNAS_LOCUS4669</name>
</gene>
<comment type="caution">
    <text evidence="3">The sequence shown here is derived from an EMBL/GenBank/DDBJ whole genome shotgun (WGS) entry which is preliminary data.</text>
</comment>
<name>A0AA36DTW4_CYLNA</name>
<evidence type="ECO:0000313" key="3">
    <source>
        <dbReference type="EMBL" id="CAJ0592686.1"/>
    </source>
</evidence>
<evidence type="ECO:0000256" key="1">
    <source>
        <dbReference type="SAM" id="Phobius"/>
    </source>
</evidence>
<evidence type="ECO:0000259" key="2">
    <source>
        <dbReference type="PROSITE" id="PS51782"/>
    </source>
</evidence>
<evidence type="ECO:0000313" key="4">
    <source>
        <dbReference type="Proteomes" id="UP001176961"/>
    </source>
</evidence>
<organism evidence="3 4">
    <name type="scientific">Cylicocyclus nassatus</name>
    <name type="common">Nematode worm</name>
    <dbReference type="NCBI Taxonomy" id="53992"/>
    <lineage>
        <taxon>Eukaryota</taxon>
        <taxon>Metazoa</taxon>
        <taxon>Ecdysozoa</taxon>
        <taxon>Nematoda</taxon>
        <taxon>Chromadorea</taxon>
        <taxon>Rhabditida</taxon>
        <taxon>Rhabditina</taxon>
        <taxon>Rhabditomorpha</taxon>
        <taxon>Strongyloidea</taxon>
        <taxon>Strongylidae</taxon>
        <taxon>Cylicocyclus</taxon>
    </lineage>
</organism>
<keyword evidence="4" id="KW-1185">Reference proteome</keyword>
<keyword evidence="1" id="KW-1133">Transmembrane helix</keyword>
<dbReference type="PANTHER" id="PTHR20932">
    <property type="entry name" value="LYSM AND PUTATIVE PEPTIDOGLYCAN-BINDING DOMAIN-CONTAINING PROTEIN"/>
    <property type="match status" value="1"/>
</dbReference>
<dbReference type="Pfam" id="PF01476">
    <property type="entry name" value="LysM"/>
    <property type="match status" value="1"/>
</dbReference>
<dbReference type="InterPro" id="IPR045030">
    <property type="entry name" value="LYSM1-4"/>
</dbReference>
<dbReference type="InterPro" id="IPR018392">
    <property type="entry name" value="LysM"/>
</dbReference>
<keyword evidence="1" id="KW-0812">Transmembrane</keyword>
<dbReference type="SMART" id="SM00257">
    <property type="entry name" value="LysM"/>
    <property type="match status" value="1"/>
</dbReference>
<dbReference type="EMBL" id="CATQJL010000112">
    <property type="protein sequence ID" value="CAJ0592686.1"/>
    <property type="molecule type" value="Genomic_DNA"/>
</dbReference>
<dbReference type="CDD" id="cd00118">
    <property type="entry name" value="LysM"/>
    <property type="match status" value="1"/>
</dbReference>
<dbReference type="PROSITE" id="PS51782">
    <property type="entry name" value="LYSM"/>
    <property type="match status" value="1"/>
</dbReference>
<dbReference type="AlphaFoldDB" id="A0AA36DTW4"/>
<dbReference type="InterPro" id="IPR036779">
    <property type="entry name" value="LysM_dom_sf"/>
</dbReference>
<sequence>MRKTRSAIPELQAVWREHSKSGGCGQFPHRRHGTTSFSKQVASMASESRPVEIAMRSRIARTASDQDRRKDQQSYKDIVIIERKVKAGDTLNKIAIQYSVNVSDIKRVNNLVNDQDFVALTVVKIPVSRMRHALGVPTSSEDEEHIIDFDDRTRLLGADHSRDPSVEEIFNKTDSAIAQVKETLPEDRIPGSFHFVDARPPDSSIWTVFLIIGAVVIIFMIVPLVLTYYEVEHEDHT</sequence>
<dbReference type="Gene3D" id="3.10.350.10">
    <property type="entry name" value="LysM domain"/>
    <property type="match status" value="1"/>
</dbReference>
<dbReference type="Proteomes" id="UP001176961">
    <property type="component" value="Unassembled WGS sequence"/>
</dbReference>
<protein>
    <recommendedName>
        <fullName evidence="2">LysM domain-containing protein</fullName>
    </recommendedName>
</protein>
<proteinExistence type="predicted"/>
<accession>A0AA36DTW4</accession>
<dbReference type="PANTHER" id="PTHR20932:SF13">
    <property type="entry name" value="LD36653P"/>
    <property type="match status" value="1"/>
</dbReference>
<dbReference type="SUPFAM" id="SSF54106">
    <property type="entry name" value="LysM domain"/>
    <property type="match status" value="1"/>
</dbReference>
<reference evidence="3" key="1">
    <citation type="submission" date="2023-07" db="EMBL/GenBank/DDBJ databases">
        <authorList>
            <consortium name="CYATHOMIX"/>
        </authorList>
    </citation>
    <scope>NUCLEOTIDE SEQUENCE</scope>
    <source>
        <strain evidence="3">N/A</strain>
    </source>
</reference>
<feature type="domain" description="LysM" evidence="2">
    <location>
        <begin position="81"/>
        <end position="125"/>
    </location>
</feature>